<evidence type="ECO:0000256" key="1">
    <source>
        <dbReference type="ARBA" id="ARBA00023015"/>
    </source>
</evidence>
<dbReference type="InterPro" id="IPR020449">
    <property type="entry name" value="Tscrpt_reg_AraC-type_HTH"/>
</dbReference>
<dbReference type="OrthoDB" id="9816461at2"/>
<dbReference type="GO" id="GO:0043565">
    <property type="term" value="F:sequence-specific DNA binding"/>
    <property type="evidence" value="ECO:0007669"/>
    <property type="project" value="InterPro"/>
</dbReference>
<evidence type="ECO:0000256" key="2">
    <source>
        <dbReference type="ARBA" id="ARBA00023125"/>
    </source>
</evidence>
<keyword evidence="2 5" id="KW-0238">DNA-binding</keyword>
<dbReference type="InterPro" id="IPR018060">
    <property type="entry name" value="HTH_AraC"/>
</dbReference>
<dbReference type="InterPro" id="IPR050204">
    <property type="entry name" value="AraC_XylS_family_regulators"/>
</dbReference>
<dbReference type="InterPro" id="IPR035418">
    <property type="entry name" value="AraC-bd_2"/>
</dbReference>
<dbReference type="AlphaFoldDB" id="A0A1H9GPX0"/>
<dbReference type="Pfam" id="PF14525">
    <property type="entry name" value="AraC_binding_2"/>
    <property type="match status" value="1"/>
</dbReference>
<evidence type="ECO:0000313" key="5">
    <source>
        <dbReference type="EMBL" id="SEQ52197.1"/>
    </source>
</evidence>
<accession>A0A1H9GPX0</accession>
<dbReference type="PROSITE" id="PS00041">
    <property type="entry name" value="HTH_ARAC_FAMILY_1"/>
    <property type="match status" value="1"/>
</dbReference>
<gene>
    <name evidence="5" type="ORF">SAMN03080615_01821</name>
</gene>
<dbReference type="PROSITE" id="PS01124">
    <property type="entry name" value="HTH_ARAC_FAMILY_2"/>
    <property type="match status" value="1"/>
</dbReference>
<keyword evidence="3" id="KW-0804">Transcription</keyword>
<dbReference type="EMBL" id="FOGB01000004">
    <property type="protein sequence ID" value="SEQ52197.1"/>
    <property type="molecule type" value="Genomic_DNA"/>
</dbReference>
<dbReference type="PRINTS" id="PR00032">
    <property type="entry name" value="HTHARAC"/>
</dbReference>
<evidence type="ECO:0000259" key="4">
    <source>
        <dbReference type="PROSITE" id="PS01124"/>
    </source>
</evidence>
<reference evidence="6" key="1">
    <citation type="submission" date="2016-10" db="EMBL/GenBank/DDBJ databases">
        <authorList>
            <person name="Varghese N."/>
            <person name="Submissions S."/>
        </authorList>
    </citation>
    <scope>NUCLEOTIDE SEQUENCE [LARGE SCALE GENOMIC DNA]</scope>
    <source>
        <strain evidence="6">DSM 18887</strain>
    </source>
</reference>
<dbReference type="PANTHER" id="PTHR46796">
    <property type="entry name" value="HTH-TYPE TRANSCRIPTIONAL ACTIVATOR RHAS-RELATED"/>
    <property type="match status" value="1"/>
</dbReference>
<sequence length="313" mass="36790">MHNRYSTHLLPQRERQDYWREVIENAYFPLELDFRNPSEFHGHLSQWQMGRVGISRMESSATCFTRVKQQIDESEPYFLITVPAQDQVRFSQANRTIVCNPGAFILERSDLPYEFSYSKDNALWVVRVPVSLLQTRIRQPERFLYMEFDKSKGMGNVFFSFLRTMVQQASYTNEVAHDILSSQLIDLLAHSMENDDRVLMSNEANLRNVHLRNIEAFVRDNIQRSELSPDMIAVACNISTRYLHKLFKDSDQTVGQWIKELRLQSALNDIRAGNRHTTLAEIAYRWGFNDQAHFCRLFKSRFGCTAREMREAK</sequence>
<dbReference type="PANTHER" id="PTHR46796:SF6">
    <property type="entry name" value="ARAC SUBFAMILY"/>
    <property type="match status" value="1"/>
</dbReference>
<dbReference type="RefSeq" id="WP_091356873.1">
    <property type="nucleotide sequence ID" value="NZ_AP025284.1"/>
</dbReference>
<keyword evidence="6" id="KW-1185">Reference proteome</keyword>
<organism evidence="5 6">
    <name type="scientific">Amphritea atlantica</name>
    <dbReference type="NCBI Taxonomy" id="355243"/>
    <lineage>
        <taxon>Bacteria</taxon>
        <taxon>Pseudomonadati</taxon>
        <taxon>Pseudomonadota</taxon>
        <taxon>Gammaproteobacteria</taxon>
        <taxon>Oceanospirillales</taxon>
        <taxon>Oceanospirillaceae</taxon>
        <taxon>Amphritea</taxon>
    </lineage>
</organism>
<feature type="domain" description="HTH araC/xylS-type" evidence="4">
    <location>
        <begin position="212"/>
        <end position="312"/>
    </location>
</feature>
<dbReference type="Proteomes" id="UP000198749">
    <property type="component" value="Unassembled WGS sequence"/>
</dbReference>
<dbReference type="Gene3D" id="1.10.10.60">
    <property type="entry name" value="Homeodomain-like"/>
    <property type="match status" value="1"/>
</dbReference>
<dbReference type="SUPFAM" id="SSF46689">
    <property type="entry name" value="Homeodomain-like"/>
    <property type="match status" value="1"/>
</dbReference>
<dbReference type="Pfam" id="PF12833">
    <property type="entry name" value="HTH_18"/>
    <property type="match status" value="1"/>
</dbReference>
<dbReference type="InterPro" id="IPR009057">
    <property type="entry name" value="Homeodomain-like_sf"/>
</dbReference>
<dbReference type="GO" id="GO:0003700">
    <property type="term" value="F:DNA-binding transcription factor activity"/>
    <property type="evidence" value="ECO:0007669"/>
    <property type="project" value="InterPro"/>
</dbReference>
<evidence type="ECO:0000256" key="3">
    <source>
        <dbReference type="ARBA" id="ARBA00023163"/>
    </source>
</evidence>
<keyword evidence="1" id="KW-0805">Transcription regulation</keyword>
<evidence type="ECO:0000313" key="6">
    <source>
        <dbReference type="Proteomes" id="UP000198749"/>
    </source>
</evidence>
<proteinExistence type="predicted"/>
<dbReference type="STRING" id="355243.SAMN03080615_01821"/>
<name>A0A1H9GPX0_9GAMM</name>
<dbReference type="SMART" id="SM00342">
    <property type="entry name" value="HTH_ARAC"/>
    <property type="match status" value="1"/>
</dbReference>
<protein>
    <submittedName>
        <fullName evidence="5">AraC-type DNA-binding protein</fullName>
    </submittedName>
</protein>
<dbReference type="InterPro" id="IPR018062">
    <property type="entry name" value="HTH_AraC-typ_CS"/>
</dbReference>